<evidence type="ECO:0000313" key="1">
    <source>
        <dbReference type="EMBL" id="NME62462.1"/>
    </source>
</evidence>
<reference evidence="1 2" key="1">
    <citation type="submission" date="2020-04" db="EMBL/GenBank/DDBJ databases">
        <authorList>
            <person name="Hitch T.C.A."/>
            <person name="Wylensek D."/>
            <person name="Clavel T."/>
        </authorList>
    </citation>
    <scope>NUCLEOTIDE SEQUENCE [LARGE SCALE GENOMIC DNA]</scope>
    <source>
        <strain evidence="1 2">BSM-130-P53-3C</strain>
    </source>
</reference>
<dbReference type="Proteomes" id="UP000588369">
    <property type="component" value="Unassembled WGS sequence"/>
</dbReference>
<dbReference type="InterPro" id="IPR011335">
    <property type="entry name" value="Restrct_endonuc-II-like"/>
</dbReference>
<protein>
    <recommendedName>
        <fullName evidence="3">DUF559 domain-containing protein</fullName>
    </recommendedName>
</protein>
<accession>A0A7X9RP70</accession>
<dbReference type="EMBL" id="JABAGI010000009">
    <property type="protein sequence ID" value="NME62462.1"/>
    <property type="molecule type" value="Genomic_DNA"/>
</dbReference>
<dbReference type="SUPFAM" id="SSF52980">
    <property type="entry name" value="Restriction endonuclease-like"/>
    <property type="match status" value="1"/>
</dbReference>
<dbReference type="RefSeq" id="WP_168984373.1">
    <property type="nucleotide sequence ID" value="NZ_JABAGI010000009.1"/>
</dbReference>
<sequence>MSSPSPTPDKLYKPITAKTLSERQQQALRTCLSVRFKGVVSHTTALDLFRVERPERLLNDHQLHITVSKRHLRRQQFGPDSPDIAMHQWKDLTAEHTIMLSAGLRVLSPEATWGLLAPGLRIDELTEVAESLIRHGHATEASLEEFLTSQRFPGKAKCRASLALVVTGSDSPKETQLRLCLYSYGLDRFEVNYRVPDILSDQGGDITLDLADCELKIGIEYGGDQHRTEQRQWRRDLQKHRLLESMGWMILQVTQLDLANPINRERLAMRIASARAQRAGHPLMLSTQIPWEMLADRRRHSLR</sequence>
<evidence type="ECO:0008006" key="3">
    <source>
        <dbReference type="Google" id="ProtNLM"/>
    </source>
</evidence>
<comment type="caution">
    <text evidence="1">The sequence shown here is derived from an EMBL/GenBank/DDBJ whole genome shotgun (WGS) entry which is preliminary data.</text>
</comment>
<dbReference type="Gene3D" id="3.40.960.10">
    <property type="entry name" value="VSR Endonuclease"/>
    <property type="match status" value="1"/>
</dbReference>
<evidence type="ECO:0000313" key="2">
    <source>
        <dbReference type="Proteomes" id="UP000588369"/>
    </source>
</evidence>
<gene>
    <name evidence="1" type="ORF">HF844_06580</name>
</gene>
<dbReference type="AlphaFoldDB" id="A0A7X9RP70"/>
<proteinExistence type="predicted"/>
<name>A0A7X9RP70_9BIFI</name>
<organism evidence="1 2">
    <name type="scientific">Bifidobacterium thermophilum</name>
    <dbReference type="NCBI Taxonomy" id="33905"/>
    <lineage>
        <taxon>Bacteria</taxon>
        <taxon>Bacillati</taxon>
        <taxon>Actinomycetota</taxon>
        <taxon>Actinomycetes</taxon>
        <taxon>Bifidobacteriales</taxon>
        <taxon>Bifidobacteriaceae</taxon>
        <taxon>Bifidobacterium</taxon>
    </lineage>
</organism>